<dbReference type="InterPro" id="IPR011620">
    <property type="entry name" value="Sig_transdc_His_kinase_LytS_TM"/>
</dbReference>
<evidence type="ECO:0000256" key="3">
    <source>
        <dbReference type="ARBA" id="ARBA00012438"/>
    </source>
</evidence>
<dbReference type="GO" id="GO:0000155">
    <property type="term" value="F:phosphorelay sensor kinase activity"/>
    <property type="evidence" value="ECO:0007669"/>
    <property type="project" value="InterPro"/>
</dbReference>
<dbReference type="InterPro" id="IPR010559">
    <property type="entry name" value="Sig_transdc_His_kin_internal"/>
</dbReference>
<dbReference type="EC" id="2.7.13.3" evidence="3"/>
<dbReference type="GO" id="GO:0005524">
    <property type="term" value="F:ATP binding"/>
    <property type="evidence" value="ECO:0007669"/>
    <property type="project" value="UniProtKB-KW"/>
</dbReference>
<evidence type="ECO:0000259" key="17">
    <source>
        <dbReference type="Pfam" id="PF06580"/>
    </source>
</evidence>
<dbReference type="SUPFAM" id="SSF55874">
    <property type="entry name" value="ATPase domain of HSP90 chaperone/DNA topoisomerase II/histidine kinase"/>
    <property type="match status" value="1"/>
</dbReference>
<accession>A0A4Z0D9Z4</accession>
<evidence type="ECO:0000256" key="6">
    <source>
        <dbReference type="ARBA" id="ARBA00022679"/>
    </source>
</evidence>
<keyword evidence="20" id="KW-1185">Reference proteome</keyword>
<keyword evidence="14" id="KW-0175">Coiled coil</keyword>
<evidence type="ECO:0000256" key="8">
    <source>
        <dbReference type="ARBA" id="ARBA00022741"/>
    </source>
</evidence>
<protein>
    <recommendedName>
        <fullName evidence="3">histidine kinase</fullName>
        <ecNumber evidence="3">2.7.13.3</ecNumber>
    </recommendedName>
</protein>
<keyword evidence="13 15" id="KW-0472">Membrane</keyword>
<evidence type="ECO:0000256" key="9">
    <source>
        <dbReference type="ARBA" id="ARBA00022777"/>
    </source>
</evidence>
<sequence>MIVFIIRNLLSCVGIIMLLSYLMTRNGYFRDVITKKETTLKEKILLSIVFSLYGIIGTYTGIPINGAIANSRVIGVFVGGLLGGPFVGAMSGFIAGLHRFLIDPFGFTSFACAISTLCEGILAGSLKKKFDKSNHKIAFTLFYGMLAEIMQMLIILIFSKPFLSAFELVKLISIPMIITNGIGISFSISLIHSSIAEIDSREAYQAHLALKIADRTFPYIRKGLNPENAKRVADIILEMTDFDAIAITDDKRILAHVGVGEEHHKDGSEIMTELTKSTIRKAESQIAQTKNEINCTNNNCKLKAAIVVPLKFDDKVKGTLKLYKATNHSITKSEEALANGLGRLFSTQIELSKLDYQAELLTKSELKALQAQINPHFLFNTINTVASLTRSSPNKARELLLHLSNYFRNSLNDPSDEIDIYKEIEALKSYLEIEKARFGEKLKIVFNIPEGINCKLPPLIIQPIVENAVKHGIFEKAEGGEIILDVKNDILETIIIISDNGMGMSKSKLEKILIEDNKNCIGLRNVNERLKAKYGQEYELKIRSEENVGTTVLIRIPHESKVIYND</sequence>
<dbReference type="PANTHER" id="PTHR34220">
    <property type="entry name" value="SENSOR HISTIDINE KINASE YPDA"/>
    <property type="match status" value="1"/>
</dbReference>
<comment type="catalytic activity">
    <reaction evidence="1">
        <text>ATP + protein L-histidine = ADP + protein N-phospho-L-histidine.</text>
        <dbReference type="EC" id="2.7.13.3"/>
    </reaction>
</comment>
<dbReference type="InterPro" id="IPR050640">
    <property type="entry name" value="Bact_2-comp_sensor_kinase"/>
</dbReference>
<feature type="transmembrane region" description="Helical" evidence="15">
    <location>
        <begin position="44"/>
        <end position="62"/>
    </location>
</feature>
<dbReference type="InterPro" id="IPR029016">
    <property type="entry name" value="GAF-like_dom_sf"/>
</dbReference>
<organism evidence="19 20">
    <name type="scientific">Soehngenia longivitae</name>
    <dbReference type="NCBI Taxonomy" id="2562294"/>
    <lineage>
        <taxon>Bacteria</taxon>
        <taxon>Bacillati</taxon>
        <taxon>Bacillota</taxon>
        <taxon>Tissierellia</taxon>
        <taxon>Tissierellales</taxon>
        <taxon>Tissierellaceae</taxon>
        <taxon>Soehngenia</taxon>
    </lineage>
</organism>
<feature type="domain" description="Signal transduction histidine kinase 5TM receptor LytS transmembrane region" evidence="18">
    <location>
        <begin position="28"/>
        <end position="193"/>
    </location>
</feature>
<keyword evidence="5" id="KW-0597">Phosphoprotein</keyword>
<feature type="domain" description="Histidine kinase/HSP90-like ATPase" evidence="16">
    <location>
        <begin position="460"/>
        <end position="559"/>
    </location>
</feature>
<proteinExistence type="predicted"/>
<keyword evidence="11 15" id="KW-1133">Transmembrane helix</keyword>
<dbReference type="PANTHER" id="PTHR34220:SF7">
    <property type="entry name" value="SENSOR HISTIDINE KINASE YPDA"/>
    <property type="match status" value="1"/>
</dbReference>
<dbReference type="Gene3D" id="3.30.565.10">
    <property type="entry name" value="Histidine kinase-like ATPase, C-terminal domain"/>
    <property type="match status" value="1"/>
</dbReference>
<reference evidence="19 20" key="1">
    <citation type="submission" date="2019-03" db="EMBL/GenBank/DDBJ databases">
        <title>Draft genome sequence data and analysis of a Fermenting Bacterium, Soehngenia longevitae strain 1933PT, isolated from petroleum reservoir in Azerbaijan.</title>
        <authorList>
            <person name="Grouzdev D.S."/>
            <person name="Bidzhieva S.K."/>
            <person name="Sokolova D.S."/>
            <person name="Tourova T.P."/>
            <person name="Poltaraus A.B."/>
            <person name="Nazina T.N."/>
        </authorList>
    </citation>
    <scope>NUCLEOTIDE SEQUENCE [LARGE SCALE GENOMIC DNA]</scope>
    <source>
        <strain evidence="19 20">1933P</strain>
    </source>
</reference>
<feature type="transmembrane region" description="Helical" evidence="15">
    <location>
        <begin position="74"/>
        <end position="95"/>
    </location>
</feature>
<dbReference type="InterPro" id="IPR003594">
    <property type="entry name" value="HATPase_dom"/>
</dbReference>
<comment type="caution">
    <text evidence="19">The sequence shown here is derived from an EMBL/GenBank/DDBJ whole genome shotgun (WGS) entry which is preliminary data.</text>
</comment>
<evidence type="ECO:0000256" key="5">
    <source>
        <dbReference type="ARBA" id="ARBA00022553"/>
    </source>
</evidence>
<dbReference type="Gene3D" id="1.10.1760.20">
    <property type="match status" value="1"/>
</dbReference>
<evidence type="ECO:0000256" key="13">
    <source>
        <dbReference type="ARBA" id="ARBA00023136"/>
    </source>
</evidence>
<feature type="coiled-coil region" evidence="14">
    <location>
        <begin position="272"/>
        <end position="299"/>
    </location>
</feature>
<feature type="transmembrane region" description="Helical" evidence="15">
    <location>
        <begin position="107"/>
        <end position="126"/>
    </location>
</feature>
<dbReference type="SUPFAM" id="SSF55781">
    <property type="entry name" value="GAF domain-like"/>
    <property type="match status" value="1"/>
</dbReference>
<evidence type="ECO:0000313" key="19">
    <source>
        <dbReference type="EMBL" id="TFZ41736.1"/>
    </source>
</evidence>
<dbReference type="GO" id="GO:0005886">
    <property type="term" value="C:plasma membrane"/>
    <property type="evidence" value="ECO:0007669"/>
    <property type="project" value="UniProtKB-SubCell"/>
</dbReference>
<evidence type="ECO:0000256" key="1">
    <source>
        <dbReference type="ARBA" id="ARBA00000085"/>
    </source>
</evidence>
<evidence type="ECO:0000256" key="15">
    <source>
        <dbReference type="SAM" id="Phobius"/>
    </source>
</evidence>
<evidence type="ECO:0000256" key="12">
    <source>
        <dbReference type="ARBA" id="ARBA00023012"/>
    </source>
</evidence>
<evidence type="ECO:0000256" key="11">
    <source>
        <dbReference type="ARBA" id="ARBA00022989"/>
    </source>
</evidence>
<evidence type="ECO:0000256" key="2">
    <source>
        <dbReference type="ARBA" id="ARBA00004651"/>
    </source>
</evidence>
<comment type="subcellular location">
    <subcellularLocation>
        <location evidence="2">Cell membrane</location>
        <topology evidence="2">Multi-pass membrane protein</topology>
    </subcellularLocation>
</comment>
<dbReference type="Pfam" id="PF02518">
    <property type="entry name" value="HATPase_c"/>
    <property type="match status" value="1"/>
</dbReference>
<dbReference type="Gene3D" id="3.30.450.40">
    <property type="match status" value="1"/>
</dbReference>
<evidence type="ECO:0000256" key="4">
    <source>
        <dbReference type="ARBA" id="ARBA00022475"/>
    </source>
</evidence>
<keyword evidence="7 15" id="KW-0812">Transmembrane</keyword>
<evidence type="ECO:0000259" key="18">
    <source>
        <dbReference type="Pfam" id="PF07694"/>
    </source>
</evidence>
<dbReference type="Proteomes" id="UP000298381">
    <property type="component" value="Unassembled WGS sequence"/>
</dbReference>
<keyword evidence="9 19" id="KW-0418">Kinase</keyword>
<dbReference type="Pfam" id="PF07694">
    <property type="entry name" value="5TM-5TMR_LYT"/>
    <property type="match status" value="1"/>
</dbReference>
<dbReference type="EMBL" id="SRIB01000001">
    <property type="protein sequence ID" value="TFZ41736.1"/>
    <property type="molecule type" value="Genomic_DNA"/>
</dbReference>
<name>A0A4Z0D9Z4_9FIRM</name>
<evidence type="ECO:0000256" key="14">
    <source>
        <dbReference type="SAM" id="Coils"/>
    </source>
</evidence>
<keyword evidence="10" id="KW-0067">ATP-binding</keyword>
<evidence type="ECO:0000256" key="10">
    <source>
        <dbReference type="ARBA" id="ARBA00022840"/>
    </source>
</evidence>
<dbReference type="OrthoDB" id="9809348at2"/>
<keyword evidence="6" id="KW-0808">Transferase</keyword>
<dbReference type="InterPro" id="IPR036890">
    <property type="entry name" value="HATPase_C_sf"/>
</dbReference>
<feature type="domain" description="Signal transduction histidine kinase internal region" evidence="17">
    <location>
        <begin position="364"/>
        <end position="442"/>
    </location>
</feature>
<feature type="transmembrane region" description="Helical" evidence="15">
    <location>
        <begin position="171"/>
        <end position="191"/>
    </location>
</feature>
<dbReference type="RefSeq" id="WP_135269948.1">
    <property type="nucleotide sequence ID" value="NZ_SRIB01000001.1"/>
</dbReference>
<keyword evidence="8" id="KW-0547">Nucleotide-binding</keyword>
<evidence type="ECO:0000256" key="7">
    <source>
        <dbReference type="ARBA" id="ARBA00022692"/>
    </source>
</evidence>
<gene>
    <name evidence="19" type="ORF">E4100_00960</name>
</gene>
<evidence type="ECO:0000259" key="16">
    <source>
        <dbReference type="Pfam" id="PF02518"/>
    </source>
</evidence>
<dbReference type="Pfam" id="PF06580">
    <property type="entry name" value="His_kinase"/>
    <property type="match status" value="1"/>
</dbReference>
<feature type="transmembrane region" description="Helical" evidence="15">
    <location>
        <begin position="5"/>
        <end position="24"/>
    </location>
</feature>
<keyword evidence="12" id="KW-0902">Two-component regulatory system</keyword>
<dbReference type="AlphaFoldDB" id="A0A4Z0D9Z4"/>
<dbReference type="GO" id="GO:0071555">
    <property type="term" value="P:cell wall organization"/>
    <property type="evidence" value="ECO:0007669"/>
    <property type="project" value="InterPro"/>
</dbReference>
<keyword evidence="4" id="KW-1003">Cell membrane</keyword>
<evidence type="ECO:0000313" key="20">
    <source>
        <dbReference type="Proteomes" id="UP000298381"/>
    </source>
</evidence>
<feature type="transmembrane region" description="Helical" evidence="15">
    <location>
        <begin position="138"/>
        <end position="159"/>
    </location>
</feature>